<name>A0A7M3UP82_POV01</name>
<protein>
    <submittedName>
        <fullName evidence="1">Uncharacterized protein</fullName>
    </submittedName>
</protein>
<sequence length="149" mass="16717">MVEYPEDDMLSLFNKVGAKQVYAYPNENRVFQDLNLGASGHVNMKADTIEVMGDSLFNSNVVVNGSGYYGDLSIFRTFPSGHTISYCLRVSDQEKLQFFKHDSRQEKSVLVNQFGLGAITTENKAINETTSDKLNDLYDKAKLITRSSL</sequence>
<gene>
    <name evidence="1" type="ORF">HWQ62_00422</name>
</gene>
<reference evidence="1" key="1">
    <citation type="submission" date="2020-06" db="EMBL/GenBank/DDBJ databases">
        <title>Lateral gene transfer of anion-conducting channel rhodopsins between green algae and giant viruses.</title>
        <authorList>
            <person name="Rozenberg A."/>
            <person name="Oppermann J."/>
            <person name="Wietek J."/>
            <person name="Fernandez Lahore R.G."/>
            <person name="Sandaa R.-A."/>
            <person name="Bratbak G."/>
            <person name="Hegemann P."/>
            <person name="Beja O."/>
        </authorList>
    </citation>
    <scope>NUCLEOTIDE SEQUENCE</scope>
    <source>
        <strain evidence="1">01B</strain>
    </source>
</reference>
<organism evidence="1">
    <name type="scientific">Pyramimonas orientalis virus</name>
    <name type="common">PoV01</name>
    <dbReference type="NCBI Taxonomy" id="455367"/>
    <lineage>
        <taxon>Viruses</taxon>
        <taxon>Varidnaviria</taxon>
        <taxon>Bamfordvirae</taxon>
        <taxon>Nucleocytoviricota</taxon>
        <taxon>Megaviricetes</taxon>
        <taxon>Imitervirales</taxon>
        <taxon>Allomimiviridae</taxon>
        <taxon>Heliosvirus</taxon>
        <taxon>Heliosvirus raunefjordenense</taxon>
    </lineage>
</organism>
<evidence type="ECO:0000313" key="1">
    <source>
        <dbReference type="EMBL" id="QOI90553.1"/>
    </source>
</evidence>
<accession>A0A7M3UP82</accession>
<proteinExistence type="predicted"/>
<organismHost>
    <name type="scientific">Pyramimonas plurioculata</name>
    <dbReference type="NCBI Taxonomy" id="36893"/>
</organismHost>
<dbReference type="EMBL" id="MT663540">
    <property type="protein sequence ID" value="QOI90553.1"/>
    <property type="molecule type" value="Genomic_DNA"/>
</dbReference>